<organism evidence="1 2">
    <name type="scientific">Cetraspora pellucida</name>
    <dbReference type="NCBI Taxonomy" id="1433469"/>
    <lineage>
        <taxon>Eukaryota</taxon>
        <taxon>Fungi</taxon>
        <taxon>Fungi incertae sedis</taxon>
        <taxon>Mucoromycota</taxon>
        <taxon>Glomeromycotina</taxon>
        <taxon>Glomeromycetes</taxon>
        <taxon>Diversisporales</taxon>
        <taxon>Gigasporaceae</taxon>
        <taxon>Cetraspora</taxon>
    </lineage>
</organism>
<sequence length="158" mass="19143">MEETNQYFENRQYLDTLTGEIYTRHSNNGSIVKRYYNQDEINRHATKIIKFNSHTDFKRNSYSKIDVYFALKKNKIGKKNFETYVIAGFYQTKSKLDIIPQFYSKDNDDLKAFWSLLYNVSKNDKFKDKCINIICENNVFKYNMKYNIYRFIDAKFKK</sequence>
<protein>
    <submittedName>
        <fullName evidence="1">6652_t:CDS:1</fullName>
    </submittedName>
</protein>
<dbReference type="EMBL" id="CAJVPW010053553">
    <property type="protein sequence ID" value="CAG8770214.1"/>
    <property type="molecule type" value="Genomic_DNA"/>
</dbReference>
<comment type="caution">
    <text evidence="1">The sequence shown here is derived from an EMBL/GenBank/DDBJ whole genome shotgun (WGS) entry which is preliminary data.</text>
</comment>
<reference evidence="1" key="1">
    <citation type="submission" date="2021-06" db="EMBL/GenBank/DDBJ databases">
        <authorList>
            <person name="Kallberg Y."/>
            <person name="Tangrot J."/>
            <person name="Rosling A."/>
        </authorList>
    </citation>
    <scope>NUCLEOTIDE SEQUENCE</scope>
    <source>
        <strain evidence="1">28 12/20/2015</strain>
    </source>
</reference>
<name>A0ACA9QZ14_9GLOM</name>
<evidence type="ECO:0000313" key="1">
    <source>
        <dbReference type="EMBL" id="CAG8770214.1"/>
    </source>
</evidence>
<accession>A0ACA9QZ14</accession>
<dbReference type="Proteomes" id="UP000789366">
    <property type="component" value="Unassembled WGS sequence"/>
</dbReference>
<keyword evidence="2" id="KW-1185">Reference proteome</keyword>
<feature type="non-terminal residue" evidence="1">
    <location>
        <position position="158"/>
    </location>
</feature>
<evidence type="ECO:0000313" key="2">
    <source>
        <dbReference type="Proteomes" id="UP000789366"/>
    </source>
</evidence>
<gene>
    <name evidence="1" type="ORF">SPELUC_LOCUS15730</name>
</gene>
<proteinExistence type="predicted"/>